<dbReference type="Proteomes" id="UP001500782">
    <property type="component" value="Unassembled WGS sequence"/>
</dbReference>
<keyword evidence="2" id="KW-1185">Reference proteome</keyword>
<protein>
    <submittedName>
        <fullName evidence="1">Uncharacterized protein</fullName>
    </submittedName>
</protein>
<evidence type="ECO:0000313" key="2">
    <source>
        <dbReference type="Proteomes" id="UP001500782"/>
    </source>
</evidence>
<reference evidence="2" key="1">
    <citation type="journal article" date="2019" name="Int. J. Syst. Evol. Microbiol.">
        <title>The Global Catalogue of Microorganisms (GCM) 10K type strain sequencing project: providing services to taxonomists for standard genome sequencing and annotation.</title>
        <authorList>
            <consortium name="The Broad Institute Genomics Platform"/>
            <consortium name="The Broad Institute Genome Sequencing Center for Infectious Disease"/>
            <person name="Wu L."/>
            <person name="Ma J."/>
        </authorList>
    </citation>
    <scope>NUCLEOTIDE SEQUENCE [LARGE SCALE GENOMIC DNA]</scope>
    <source>
        <strain evidence="2">JCM 9731</strain>
    </source>
</reference>
<dbReference type="EMBL" id="BAAADJ010000062">
    <property type="protein sequence ID" value="GAA0343561.1"/>
    <property type="molecule type" value="Genomic_DNA"/>
</dbReference>
<sequence>MILKWIDAIFVEANEIKSKFGVFLLLKNWIEVHLIEQTEQFSLISITPKIWEALSNESWL</sequence>
<organism evidence="1 2">
    <name type="scientific">Bacillus carboniphilus</name>
    <dbReference type="NCBI Taxonomy" id="86663"/>
    <lineage>
        <taxon>Bacteria</taxon>
        <taxon>Bacillati</taxon>
        <taxon>Bacillota</taxon>
        <taxon>Bacilli</taxon>
        <taxon>Bacillales</taxon>
        <taxon>Bacillaceae</taxon>
        <taxon>Bacillus</taxon>
    </lineage>
</organism>
<comment type="caution">
    <text evidence="1">The sequence shown here is derived from an EMBL/GenBank/DDBJ whole genome shotgun (WGS) entry which is preliminary data.</text>
</comment>
<proteinExistence type="predicted"/>
<name>A0ABP3GFM7_9BACI</name>
<evidence type="ECO:0000313" key="1">
    <source>
        <dbReference type="EMBL" id="GAA0343561.1"/>
    </source>
</evidence>
<dbReference type="RefSeq" id="WP_343802623.1">
    <property type="nucleotide sequence ID" value="NZ_BAAADJ010000062.1"/>
</dbReference>
<gene>
    <name evidence="1" type="ORF">GCM10008967_37530</name>
</gene>
<accession>A0ABP3GFM7</accession>